<feature type="compositionally biased region" description="Basic residues" evidence="1">
    <location>
        <begin position="161"/>
        <end position="176"/>
    </location>
</feature>
<feature type="region of interest" description="Disordered" evidence="1">
    <location>
        <begin position="93"/>
        <end position="186"/>
    </location>
</feature>
<comment type="caution">
    <text evidence="2">The sequence shown here is derived from an EMBL/GenBank/DDBJ whole genome shotgun (WGS) entry which is preliminary data.</text>
</comment>
<name>A0A158B5Z2_9BURK</name>
<protein>
    <submittedName>
        <fullName evidence="2">Uncharacterized protein</fullName>
    </submittedName>
</protein>
<accession>A0A158B5Z2</accession>
<feature type="compositionally biased region" description="Polar residues" evidence="1">
    <location>
        <begin position="93"/>
        <end position="103"/>
    </location>
</feature>
<sequence length="186" mass="20871">MTRPISTRARRTRSPWRSNEWNCVSGATLNHAGRNRREPSSESLAVAIDTAPVGSMKCDSLSTMRADPCVTKSKRHVETGTVREPSITLNAATPASRRTITLKSRTDSSSRRPCSFRSPANASDENRPATVFETAPSDTSIRSMPEPRRIARILSIPDKPRTHHRHSHRRRSRVARSYRDRCARGL</sequence>
<dbReference type="EMBL" id="FCOJ02000024">
    <property type="protein sequence ID" value="SAK65508.1"/>
    <property type="molecule type" value="Genomic_DNA"/>
</dbReference>
<organism evidence="2 3">
    <name type="scientific">Caballeronia glebae</name>
    <dbReference type="NCBI Taxonomy" id="1777143"/>
    <lineage>
        <taxon>Bacteria</taxon>
        <taxon>Pseudomonadati</taxon>
        <taxon>Pseudomonadota</taxon>
        <taxon>Betaproteobacteria</taxon>
        <taxon>Burkholderiales</taxon>
        <taxon>Burkholderiaceae</taxon>
        <taxon>Caballeronia</taxon>
    </lineage>
</organism>
<feature type="compositionally biased region" description="Basic and acidic residues" evidence="1">
    <location>
        <begin position="177"/>
        <end position="186"/>
    </location>
</feature>
<evidence type="ECO:0000256" key="1">
    <source>
        <dbReference type="SAM" id="MobiDB-lite"/>
    </source>
</evidence>
<keyword evidence="3" id="KW-1185">Reference proteome</keyword>
<dbReference type="Proteomes" id="UP000054596">
    <property type="component" value="Unassembled WGS sequence"/>
</dbReference>
<evidence type="ECO:0000313" key="2">
    <source>
        <dbReference type="EMBL" id="SAK65508.1"/>
    </source>
</evidence>
<proteinExistence type="predicted"/>
<dbReference type="STRING" id="1777143.AWB82_03586"/>
<gene>
    <name evidence="2" type="ORF">AWB82_03586</name>
</gene>
<reference evidence="2" key="1">
    <citation type="submission" date="2016-01" db="EMBL/GenBank/DDBJ databases">
        <authorList>
            <person name="Peeters C."/>
        </authorList>
    </citation>
    <scope>NUCLEOTIDE SEQUENCE [LARGE SCALE GENOMIC DNA]</scope>
    <source>
        <strain evidence="2">LMG 29325</strain>
    </source>
</reference>
<dbReference type="AlphaFoldDB" id="A0A158B5Z2"/>
<evidence type="ECO:0000313" key="3">
    <source>
        <dbReference type="Proteomes" id="UP000054596"/>
    </source>
</evidence>